<dbReference type="InterPro" id="IPR045031">
    <property type="entry name" value="DHP_synth-like"/>
</dbReference>
<evidence type="ECO:0000256" key="5">
    <source>
        <dbReference type="ARBA" id="ARBA00012458"/>
    </source>
</evidence>
<evidence type="ECO:0000256" key="8">
    <source>
        <dbReference type="ARBA" id="ARBA00022723"/>
    </source>
</evidence>
<keyword evidence="10" id="KW-0289">Folate biosynthesis</keyword>
<comment type="catalytic activity">
    <reaction evidence="1">
        <text>(7,8-dihydropterin-6-yl)methyl diphosphate + 4-aminobenzoate = 7,8-dihydropteroate + diphosphate</text>
        <dbReference type="Rhea" id="RHEA:19949"/>
        <dbReference type="ChEBI" id="CHEBI:17836"/>
        <dbReference type="ChEBI" id="CHEBI:17839"/>
        <dbReference type="ChEBI" id="CHEBI:33019"/>
        <dbReference type="ChEBI" id="CHEBI:72950"/>
        <dbReference type="EC" id="2.5.1.15"/>
    </reaction>
</comment>
<dbReference type="Gene3D" id="3.20.20.20">
    <property type="entry name" value="Dihydropteroate synthase-like"/>
    <property type="match status" value="1"/>
</dbReference>
<evidence type="ECO:0000313" key="13">
    <source>
        <dbReference type="EMBL" id="NBR93395.1"/>
    </source>
</evidence>
<feature type="domain" description="Pterin-binding" evidence="12">
    <location>
        <begin position="1"/>
        <end position="248"/>
    </location>
</feature>
<comment type="pathway">
    <text evidence="3">Cofactor biosynthesis; tetrahydrofolate biosynthesis; 7,8-dihydrofolate from 2-amino-4-hydroxy-6-hydroxymethyl-7,8-dihydropteridine diphosphate and 4-aminobenzoate: step 1/2.</text>
</comment>
<evidence type="ECO:0000256" key="6">
    <source>
        <dbReference type="ARBA" id="ARBA00016919"/>
    </source>
</evidence>
<dbReference type="GO" id="GO:0004156">
    <property type="term" value="F:dihydropteroate synthase activity"/>
    <property type="evidence" value="ECO:0007669"/>
    <property type="project" value="UniProtKB-EC"/>
</dbReference>
<evidence type="ECO:0000313" key="14">
    <source>
        <dbReference type="Proteomes" id="UP000740727"/>
    </source>
</evidence>
<evidence type="ECO:0000256" key="11">
    <source>
        <dbReference type="ARBA" id="ARBA00030193"/>
    </source>
</evidence>
<dbReference type="PROSITE" id="PS50972">
    <property type="entry name" value="PTERIN_BINDING"/>
    <property type="match status" value="1"/>
</dbReference>
<dbReference type="GO" id="GO:0005829">
    <property type="term" value="C:cytosol"/>
    <property type="evidence" value="ECO:0007669"/>
    <property type="project" value="TreeGrafter"/>
</dbReference>
<reference evidence="13" key="1">
    <citation type="submission" date="2018-10" db="EMBL/GenBank/DDBJ databases">
        <title>Iterative Subtractive Binning of Freshwater Chronoseries Metagenomes Recovers Nearly Complete Genomes from over Four Hundred Novel Species.</title>
        <authorList>
            <person name="Rodriguez-R L.M."/>
            <person name="Tsementzi D."/>
            <person name="Luo C."/>
            <person name="Konstantinidis K.T."/>
        </authorList>
    </citation>
    <scope>NUCLEOTIDE SEQUENCE</scope>
    <source>
        <strain evidence="13">WB5_2A_028</strain>
    </source>
</reference>
<name>A0A965GD25_9PROT</name>
<dbReference type="GO" id="GO:0046656">
    <property type="term" value="P:folic acid biosynthetic process"/>
    <property type="evidence" value="ECO:0007669"/>
    <property type="project" value="UniProtKB-KW"/>
</dbReference>
<dbReference type="Pfam" id="PF00809">
    <property type="entry name" value="Pterin_bind"/>
    <property type="match status" value="1"/>
</dbReference>
<comment type="similarity">
    <text evidence="4">Belongs to the DHPS family.</text>
</comment>
<comment type="cofactor">
    <cofactor evidence="2">
        <name>Mg(2+)</name>
        <dbReference type="ChEBI" id="CHEBI:18420"/>
    </cofactor>
</comment>
<dbReference type="CDD" id="cd00739">
    <property type="entry name" value="DHPS"/>
    <property type="match status" value="1"/>
</dbReference>
<dbReference type="PANTHER" id="PTHR20941">
    <property type="entry name" value="FOLATE SYNTHESIS PROTEINS"/>
    <property type="match status" value="1"/>
</dbReference>
<evidence type="ECO:0000256" key="10">
    <source>
        <dbReference type="ARBA" id="ARBA00022909"/>
    </source>
</evidence>
<protein>
    <recommendedName>
        <fullName evidence="6">Dihydropteroate synthase</fullName>
        <ecNumber evidence="5">2.5.1.15</ecNumber>
    </recommendedName>
    <alternativeName>
        <fullName evidence="11">Dihydropteroate pyrophosphorylase</fullName>
    </alternativeName>
</protein>
<evidence type="ECO:0000256" key="3">
    <source>
        <dbReference type="ARBA" id="ARBA00004763"/>
    </source>
</evidence>
<accession>A0A965GD25</accession>
<evidence type="ECO:0000256" key="4">
    <source>
        <dbReference type="ARBA" id="ARBA00009503"/>
    </source>
</evidence>
<sequence length="259" mass="28138">MGILNITPDSFADGGKYLSTRDALIRVEEMLAEQVDIIDIGGESTRPGAERVSEDEELARVLPVIKEALALGATVSVDTMRANVAKAAISLGAHFINDVSGGLADINMASVIAESKVKYVAMHWRGHSANMMEKSNYREVVTEVKDELSARVDALVEAGIGRERIIIDPGIGFSKLPKQNWELLRGIDELSELGLPILIGVSRKRFLGENLKPEEREEASVAVTSFCASQGVWAVRTHSVRPHKDAIAQVEKVKVLLNG</sequence>
<organism evidence="13 14">
    <name type="scientific">Candidatus Fonsibacter lacus</name>
    <dbReference type="NCBI Taxonomy" id="2576439"/>
    <lineage>
        <taxon>Bacteria</taxon>
        <taxon>Pseudomonadati</taxon>
        <taxon>Pseudomonadota</taxon>
        <taxon>Alphaproteobacteria</taxon>
        <taxon>Candidatus Pelagibacterales</taxon>
        <taxon>Candidatus Pelagibacterales incertae sedis</taxon>
        <taxon>Candidatus Fonsibacter</taxon>
    </lineage>
</organism>
<dbReference type="SUPFAM" id="SSF51717">
    <property type="entry name" value="Dihydropteroate synthetase-like"/>
    <property type="match status" value="1"/>
</dbReference>
<dbReference type="EMBL" id="RFXN01000004">
    <property type="protein sequence ID" value="NBR93395.1"/>
    <property type="molecule type" value="Genomic_DNA"/>
</dbReference>
<evidence type="ECO:0000256" key="1">
    <source>
        <dbReference type="ARBA" id="ARBA00000012"/>
    </source>
</evidence>
<dbReference type="PANTHER" id="PTHR20941:SF1">
    <property type="entry name" value="FOLIC ACID SYNTHESIS PROTEIN FOL1"/>
    <property type="match status" value="1"/>
</dbReference>
<keyword evidence="9" id="KW-0460">Magnesium</keyword>
<proteinExistence type="inferred from homology"/>
<dbReference type="InterPro" id="IPR000489">
    <property type="entry name" value="Pterin-binding_dom"/>
</dbReference>
<dbReference type="GO" id="GO:0046654">
    <property type="term" value="P:tetrahydrofolate biosynthetic process"/>
    <property type="evidence" value="ECO:0007669"/>
    <property type="project" value="TreeGrafter"/>
</dbReference>
<evidence type="ECO:0000256" key="9">
    <source>
        <dbReference type="ARBA" id="ARBA00022842"/>
    </source>
</evidence>
<dbReference type="GO" id="GO:0046872">
    <property type="term" value="F:metal ion binding"/>
    <property type="evidence" value="ECO:0007669"/>
    <property type="project" value="UniProtKB-KW"/>
</dbReference>
<keyword evidence="8" id="KW-0479">Metal-binding</keyword>
<comment type="caution">
    <text evidence="13">The sequence shown here is derived from an EMBL/GenBank/DDBJ whole genome shotgun (WGS) entry which is preliminary data.</text>
</comment>
<gene>
    <name evidence="13" type="primary">folP</name>
    <name evidence="13" type="ORF">EBT44_00795</name>
</gene>
<dbReference type="FunFam" id="3.20.20.20:FF:000006">
    <property type="entry name" value="Dihydropteroate synthase"/>
    <property type="match status" value="1"/>
</dbReference>
<dbReference type="InterPro" id="IPR006390">
    <property type="entry name" value="DHP_synth_dom"/>
</dbReference>
<evidence type="ECO:0000256" key="7">
    <source>
        <dbReference type="ARBA" id="ARBA00022679"/>
    </source>
</evidence>
<evidence type="ECO:0000259" key="12">
    <source>
        <dbReference type="PROSITE" id="PS50972"/>
    </source>
</evidence>
<evidence type="ECO:0000256" key="2">
    <source>
        <dbReference type="ARBA" id="ARBA00001946"/>
    </source>
</evidence>
<dbReference type="InterPro" id="IPR011005">
    <property type="entry name" value="Dihydropteroate_synth-like_sf"/>
</dbReference>
<dbReference type="Proteomes" id="UP000740727">
    <property type="component" value="Unassembled WGS sequence"/>
</dbReference>
<dbReference type="NCBIfam" id="TIGR01496">
    <property type="entry name" value="DHPS"/>
    <property type="match status" value="1"/>
</dbReference>
<dbReference type="AlphaFoldDB" id="A0A965GD25"/>
<keyword evidence="7 13" id="KW-0808">Transferase</keyword>
<dbReference type="EC" id="2.5.1.15" evidence="5"/>